<dbReference type="EMBL" id="JAKKPZ010000253">
    <property type="protein sequence ID" value="KAI1697738.1"/>
    <property type="molecule type" value="Genomic_DNA"/>
</dbReference>
<keyword evidence="1" id="KW-1133">Transmembrane helix</keyword>
<evidence type="ECO:0000313" key="2">
    <source>
        <dbReference type="EMBL" id="KAI1697738.1"/>
    </source>
</evidence>
<evidence type="ECO:0000313" key="3">
    <source>
        <dbReference type="Proteomes" id="UP001201812"/>
    </source>
</evidence>
<name>A0AAD4MJZ3_9BILA</name>
<gene>
    <name evidence="2" type="ORF">DdX_18327</name>
</gene>
<feature type="transmembrane region" description="Helical" evidence="1">
    <location>
        <begin position="33"/>
        <end position="54"/>
    </location>
</feature>
<keyword evidence="3" id="KW-1185">Reference proteome</keyword>
<evidence type="ECO:0000256" key="1">
    <source>
        <dbReference type="SAM" id="Phobius"/>
    </source>
</evidence>
<accession>A0AAD4MJZ3</accession>
<proteinExistence type="predicted"/>
<keyword evidence="1" id="KW-0812">Transmembrane</keyword>
<keyword evidence="1" id="KW-0472">Membrane</keyword>
<feature type="transmembrane region" description="Helical" evidence="1">
    <location>
        <begin position="7"/>
        <end position="27"/>
    </location>
</feature>
<protein>
    <submittedName>
        <fullName evidence="2">Uncharacterized protein</fullName>
    </submittedName>
</protein>
<comment type="caution">
    <text evidence="2">The sequence shown here is derived from an EMBL/GenBank/DDBJ whole genome shotgun (WGS) entry which is preliminary data.</text>
</comment>
<dbReference type="Proteomes" id="UP001201812">
    <property type="component" value="Unassembled WGS sequence"/>
</dbReference>
<dbReference type="AlphaFoldDB" id="A0AAD4MJZ3"/>
<reference evidence="2" key="1">
    <citation type="submission" date="2022-01" db="EMBL/GenBank/DDBJ databases">
        <title>Genome Sequence Resource for Two Populations of Ditylenchus destructor, the Migratory Endoparasitic Phytonematode.</title>
        <authorList>
            <person name="Zhang H."/>
            <person name="Lin R."/>
            <person name="Xie B."/>
        </authorList>
    </citation>
    <scope>NUCLEOTIDE SEQUENCE</scope>
    <source>
        <strain evidence="2">BazhouSP</strain>
    </source>
</reference>
<organism evidence="2 3">
    <name type="scientific">Ditylenchus destructor</name>
    <dbReference type="NCBI Taxonomy" id="166010"/>
    <lineage>
        <taxon>Eukaryota</taxon>
        <taxon>Metazoa</taxon>
        <taxon>Ecdysozoa</taxon>
        <taxon>Nematoda</taxon>
        <taxon>Chromadorea</taxon>
        <taxon>Rhabditida</taxon>
        <taxon>Tylenchina</taxon>
        <taxon>Tylenchomorpha</taxon>
        <taxon>Sphaerularioidea</taxon>
        <taxon>Anguinidae</taxon>
        <taxon>Anguininae</taxon>
        <taxon>Ditylenchus</taxon>
    </lineage>
</organism>
<sequence length="80" mass="9070">MDIFLDVLPAMSFIFASFIFIKITGVFSPSVFLGQLISTLVFLNVAVCSIYYSWRLTRKTNGLWIKICRVQRVSPVTTST</sequence>